<dbReference type="PANTHER" id="PTHR30151">
    <property type="entry name" value="ALKANE SULFONATE ABC TRANSPORTER-RELATED, MEMBRANE SUBUNIT"/>
    <property type="match status" value="1"/>
</dbReference>
<dbReference type="SUPFAM" id="SSF161098">
    <property type="entry name" value="MetI-like"/>
    <property type="match status" value="1"/>
</dbReference>
<gene>
    <name evidence="10" type="ORF">IAA17_06310</name>
</gene>
<evidence type="ECO:0000256" key="5">
    <source>
        <dbReference type="ARBA" id="ARBA00022989"/>
    </source>
</evidence>
<accession>A0A9D2K507</accession>
<keyword evidence="5 7" id="KW-1133">Transmembrane helix</keyword>
<evidence type="ECO:0000256" key="2">
    <source>
        <dbReference type="ARBA" id="ARBA00022448"/>
    </source>
</evidence>
<evidence type="ECO:0000256" key="7">
    <source>
        <dbReference type="RuleBase" id="RU363032"/>
    </source>
</evidence>
<dbReference type="PROSITE" id="PS50928">
    <property type="entry name" value="ABC_TM1"/>
    <property type="match status" value="1"/>
</dbReference>
<organism evidence="10 11">
    <name type="scientific">Candidatus Lachnoclostridium stercorigallinarum</name>
    <dbReference type="NCBI Taxonomy" id="2838634"/>
    <lineage>
        <taxon>Bacteria</taxon>
        <taxon>Bacillati</taxon>
        <taxon>Bacillota</taxon>
        <taxon>Clostridia</taxon>
        <taxon>Lachnospirales</taxon>
        <taxon>Lachnospiraceae</taxon>
    </lineage>
</organism>
<dbReference type="Gene3D" id="1.10.3720.10">
    <property type="entry name" value="MetI-like"/>
    <property type="match status" value="1"/>
</dbReference>
<keyword evidence="4 7" id="KW-0812">Transmembrane</keyword>
<dbReference type="AlphaFoldDB" id="A0A9D2K507"/>
<feature type="transmembrane region" description="Helical" evidence="7">
    <location>
        <begin position="102"/>
        <end position="120"/>
    </location>
</feature>
<feature type="transmembrane region" description="Helical" evidence="7">
    <location>
        <begin position="132"/>
        <end position="153"/>
    </location>
</feature>
<evidence type="ECO:0000313" key="10">
    <source>
        <dbReference type="EMBL" id="HIZ79385.1"/>
    </source>
</evidence>
<evidence type="ECO:0000256" key="6">
    <source>
        <dbReference type="ARBA" id="ARBA00023136"/>
    </source>
</evidence>
<evidence type="ECO:0000256" key="3">
    <source>
        <dbReference type="ARBA" id="ARBA00022475"/>
    </source>
</evidence>
<feature type="transmembrane region" description="Helical" evidence="7">
    <location>
        <begin position="223"/>
        <end position="245"/>
    </location>
</feature>
<feature type="transmembrane region" description="Helical" evidence="7">
    <location>
        <begin position="44"/>
        <end position="66"/>
    </location>
</feature>
<dbReference type="GO" id="GO:0055085">
    <property type="term" value="P:transmembrane transport"/>
    <property type="evidence" value="ECO:0007669"/>
    <property type="project" value="InterPro"/>
</dbReference>
<evidence type="ECO:0000256" key="1">
    <source>
        <dbReference type="ARBA" id="ARBA00004651"/>
    </source>
</evidence>
<dbReference type="Proteomes" id="UP000824101">
    <property type="component" value="Unassembled WGS sequence"/>
</dbReference>
<feature type="transmembrane region" description="Helical" evidence="7">
    <location>
        <begin position="251"/>
        <end position="271"/>
    </location>
</feature>
<feature type="region of interest" description="Disordered" evidence="8">
    <location>
        <begin position="1"/>
        <end position="25"/>
    </location>
</feature>
<dbReference type="CDD" id="cd06261">
    <property type="entry name" value="TM_PBP2"/>
    <property type="match status" value="1"/>
</dbReference>
<reference evidence="10" key="2">
    <citation type="submission" date="2021-04" db="EMBL/GenBank/DDBJ databases">
        <authorList>
            <person name="Gilroy R."/>
        </authorList>
    </citation>
    <scope>NUCLEOTIDE SEQUENCE</scope>
    <source>
        <strain evidence="10">ChiBcec1-1093</strain>
    </source>
</reference>
<evidence type="ECO:0000256" key="8">
    <source>
        <dbReference type="SAM" id="MobiDB-lite"/>
    </source>
</evidence>
<dbReference type="EMBL" id="DXBC01000098">
    <property type="protein sequence ID" value="HIZ79385.1"/>
    <property type="molecule type" value="Genomic_DNA"/>
</dbReference>
<keyword evidence="6 7" id="KW-0472">Membrane</keyword>
<name>A0A9D2K507_9FIRM</name>
<feature type="domain" description="ABC transmembrane type-1" evidence="9">
    <location>
        <begin position="94"/>
        <end position="271"/>
    </location>
</feature>
<evidence type="ECO:0000256" key="4">
    <source>
        <dbReference type="ARBA" id="ARBA00022692"/>
    </source>
</evidence>
<feature type="transmembrane region" description="Helical" evidence="7">
    <location>
        <begin position="159"/>
        <end position="179"/>
    </location>
</feature>
<evidence type="ECO:0000259" key="9">
    <source>
        <dbReference type="PROSITE" id="PS50928"/>
    </source>
</evidence>
<dbReference type="InterPro" id="IPR035906">
    <property type="entry name" value="MetI-like_sf"/>
</dbReference>
<evidence type="ECO:0000313" key="11">
    <source>
        <dbReference type="Proteomes" id="UP000824101"/>
    </source>
</evidence>
<reference evidence="10" key="1">
    <citation type="journal article" date="2021" name="PeerJ">
        <title>Extensive microbial diversity within the chicken gut microbiome revealed by metagenomics and culture.</title>
        <authorList>
            <person name="Gilroy R."/>
            <person name="Ravi A."/>
            <person name="Getino M."/>
            <person name="Pursley I."/>
            <person name="Horton D.L."/>
            <person name="Alikhan N.F."/>
            <person name="Baker D."/>
            <person name="Gharbi K."/>
            <person name="Hall N."/>
            <person name="Watson M."/>
            <person name="Adriaenssens E.M."/>
            <person name="Foster-Nyarko E."/>
            <person name="Jarju S."/>
            <person name="Secka A."/>
            <person name="Antonio M."/>
            <person name="Oren A."/>
            <person name="Chaudhuri R.R."/>
            <person name="La Ragione R."/>
            <person name="Hildebrand F."/>
            <person name="Pallen M.J."/>
        </authorList>
    </citation>
    <scope>NUCLEOTIDE SEQUENCE</scope>
    <source>
        <strain evidence="10">ChiBcec1-1093</strain>
    </source>
</reference>
<keyword evidence="3" id="KW-1003">Cell membrane</keyword>
<sequence>MNRFPKKRLPQNHPPRNDRQQAEPSPAQKAYLERELLHRKQTSILRFMILLLFLALWELGASTGAVDDFIFSSPSRILRCFWSMTRSGAIFFHTGVTLYETAISFLLTIVLGLSLAVLLWSSPAASRILEPYLVILNSLPKSALAPLLIVWLGANLKTIVVAAVSVAVFGSVMTLYTSFSQTDPELIRLIRSFGGGKREILSKILLPSSVPVIISSMKVSIGLCLVGVIIGEFLAADAGLGYLIIYGQQTFAMDEVVLSIVILCLISALFYKGISLLERRVGQTGQ</sequence>
<keyword evidence="2 7" id="KW-0813">Transport</keyword>
<dbReference type="GO" id="GO:0005886">
    <property type="term" value="C:plasma membrane"/>
    <property type="evidence" value="ECO:0007669"/>
    <property type="project" value="UniProtKB-SubCell"/>
</dbReference>
<proteinExistence type="inferred from homology"/>
<comment type="caution">
    <text evidence="10">The sequence shown here is derived from an EMBL/GenBank/DDBJ whole genome shotgun (WGS) entry which is preliminary data.</text>
</comment>
<dbReference type="PANTHER" id="PTHR30151:SF19">
    <property type="entry name" value="ABC TRANSPORTER PERMEASE"/>
    <property type="match status" value="1"/>
</dbReference>
<feature type="compositionally biased region" description="Basic residues" evidence="8">
    <location>
        <begin position="1"/>
        <end position="10"/>
    </location>
</feature>
<dbReference type="InterPro" id="IPR000515">
    <property type="entry name" value="MetI-like"/>
</dbReference>
<protein>
    <submittedName>
        <fullName evidence="10">ABC transporter permease</fullName>
    </submittedName>
</protein>
<comment type="similarity">
    <text evidence="7">Belongs to the binding-protein-dependent transport system permease family.</text>
</comment>
<dbReference type="Pfam" id="PF00528">
    <property type="entry name" value="BPD_transp_1"/>
    <property type="match status" value="1"/>
</dbReference>
<comment type="subcellular location">
    <subcellularLocation>
        <location evidence="1 7">Cell membrane</location>
        <topology evidence="1 7">Multi-pass membrane protein</topology>
    </subcellularLocation>
</comment>